<feature type="compositionally biased region" description="Basic and acidic residues" evidence="1">
    <location>
        <begin position="15"/>
        <end position="29"/>
    </location>
</feature>
<dbReference type="Gene3D" id="1.10.1750.10">
    <property type="match status" value="1"/>
</dbReference>
<keyword evidence="4" id="KW-1185">Reference proteome</keyword>
<dbReference type="SMART" id="SM00760">
    <property type="entry name" value="Bac_DnaA_C"/>
    <property type="match status" value="1"/>
</dbReference>
<dbReference type="EMBL" id="JAKREW010000066">
    <property type="protein sequence ID" value="MCG7509034.1"/>
    <property type="molecule type" value="Genomic_DNA"/>
</dbReference>
<dbReference type="InterPro" id="IPR010921">
    <property type="entry name" value="Trp_repressor/repl_initiator"/>
</dbReference>
<dbReference type="Proteomes" id="UP001201701">
    <property type="component" value="Unassembled WGS sequence"/>
</dbReference>
<feature type="domain" description="Chromosomal replication initiator DnaA C-terminal" evidence="2">
    <location>
        <begin position="45"/>
        <end position="114"/>
    </location>
</feature>
<organism evidence="3 4">
    <name type="scientific">Mesorhizobium retamae</name>
    <dbReference type="NCBI Taxonomy" id="2912854"/>
    <lineage>
        <taxon>Bacteria</taxon>
        <taxon>Pseudomonadati</taxon>
        <taxon>Pseudomonadota</taxon>
        <taxon>Alphaproteobacteria</taxon>
        <taxon>Hyphomicrobiales</taxon>
        <taxon>Phyllobacteriaceae</taxon>
        <taxon>Mesorhizobium</taxon>
    </lineage>
</organism>
<name>A0ABS9QNM4_9HYPH</name>
<dbReference type="RefSeq" id="WP_239370532.1">
    <property type="nucleotide sequence ID" value="NZ_JAKREW010000066.1"/>
</dbReference>
<proteinExistence type="predicted"/>
<dbReference type="Pfam" id="PF08299">
    <property type="entry name" value="Bac_DnaA_C"/>
    <property type="match status" value="1"/>
</dbReference>
<evidence type="ECO:0000259" key="2">
    <source>
        <dbReference type="SMART" id="SM00760"/>
    </source>
</evidence>
<reference evidence="3 4" key="1">
    <citation type="submission" date="2022-02" db="EMBL/GenBank/DDBJ databases">
        <title>Draft genome sequence of Mezorhizobium retamae strain IRAMC:0171 isolated from Retama raetam nodules.</title>
        <authorList>
            <person name="Bengaied R."/>
            <person name="Sbissi I."/>
            <person name="Huber K."/>
            <person name="Ghodbane F."/>
            <person name="Nouioui I."/>
            <person name="Tarhouni M."/>
            <person name="Gtari M."/>
        </authorList>
    </citation>
    <scope>NUCLEOTIDE SEQUENCE [LARGE SCALE GENOMIC DNA]</scope>
    <source>
        <strain evidence="3 4">IRAMC:0171</strain>
    </source>
</reference>
<evidence type="ECO:0000313" key="4">
    <source>
        <dbReference type="Proteomes" id="UP001201701"/>
    </source>
</evidence>
<dbReference type="InterPro" id="IPR013159">
    <property type="entry name" value="DnaA_C"/>
</dbReference>
<dbReference type="SUPFAM" id="SSF48295">
    <property type="entry name" value="TrpR-like"/>
    <property type="match status" value="1"/>
</dbReference>
<feature type="region of interest" description="Disordered" evidence="1">
    <location>
        <begin position="7"/>
        <end position="29"/>
    </location>
</feature>
<gene>
    <name evidence="3" type="ORF">L4923_28765</name>
</gene>
<evidence type="ECO:0000256" key="1">
    <source>
        <dbReference type="SAM" id="MobiDB-lite"/>
    </source>
</evidence>
<protein>
    <recommendedName>
        <fullName evidence="2">Chromosomal replication initiator DnaA C-terminal domain-containing protein</fullName>
    </recommendedName>
</protein>
<comment type="caution">
    <text evidence="3">The sequence shown here is derived from an EMBL/GenBank/DDBJ whole genome shotgun (WGS) entry which is preliminary data.</text>
</comment>
<accession>A0ABS9QNM4</accession>
<sequence>MFIARYENTMRNARPKTEPELRKSQPAPKAEDAYRIIDVIDARTPAREIVSRVGAAHGYSFAEITGPRLEKSLVQARFDAIKAVADARPDLSLPQIGRIFNRDHTSILHALKKRGGRKAPEASEGNA</sequence>
<evidence type="ECO:0000313" key="3">
    <source>
        <dbReference type="EMBL" id="MCG7509034.1"/>
    </source>
</evidence>